<dbReference type="PANTHER" id="PTHR42699">
    <property type="match status" value="1"/>
</dbReference>
<name>A0A0G4PWR9_PENC3</name>
<reference evidence="1 2" key="1">
    <citation type="journal article" date="2014" name="Nat. Commun.">
        <title>Multiple recent horizontal transfers of a large genomic region in cheese making fungi.</title>
        <authorList>
            <person name="Cheeseman K."/>
            <person name="Ropars J."/>
            <person name="Renault P."/>
            <person name="Dupont J."/>
            <person name="Gouzy J."/>
            <person name="Branca A."/>
            <person name="Abraham A.L."/>
            <person name="Ceppi M."/>
            <person name="Conseiller E."/>
            <person name="Debuchy R."/>
            <person name="Malagnac F."/>
            <person name="Goarin A."/>
            <person name="Silar P."/>
            <person name="Lacoste S."/>
            <person name="Sallet E."/>
            <person name="Bensimon A."/>
            <person name="Giraud T."/>
            <person name="Brygoo Y."/>
        </authorList>
    </citation>
    <scope>NUCLEOTIDE SEQUENCE [LARGE SCALE GENOMIC DNA]</scope>
    <source>
        <strain evidence="2">FM 013</strain>
    </source>
</reference>
<dbReference type="STRING" id="1429867.A0A0G4PWR9"/>
<dbReference type="InterPro" id="IPR015424">
    <property type="entry name" value="PyrdxlP-dep_Trfase"/>
</dbReference>
<dbReference type="AlphaFoldDB" id="A0A0G4PWR9"/>
<dbReference type="Gene3D" id="3.90.1150.10">
    <property type="entry name" value="Aspartate Aminotransferase, domain 1"/>
    <property type="match status" value="1"/>
</dbReference>
<proteinExistence type="predicted"/>
<dbReference type="InterPro" id="IPR015422">
    <property type="entry name" value="PyrdxlP-dep_Trfase_small"/>
</dbReference>
<dbReference type="SUPFAM" id="SSF53383">
    <property type="entry name" value="PLP-dependent transferases"/>
    <property type="match status" value="1"/>
</dbReference>
<dbReference type="InterPro" id="IPR051750">
    <property type="entry name" value="Trans-sulfuration_enzymes"/>
</dbReference>
<sequence length="108" mass="11996">MFFKGMLLLRKYTTQTGGYGGLLSSTFHKKNHAVAFFDRVETAKGPSLGTNFTLTSPYVLLAHYQEFEWAAGFGVPADLLRISVGVEDKEDLKSWFAIALKAAEAVRF</sequence>
<keyword evidence="2" id="KW-1185">Reference proteome</keyword>
<dbReference type="GO" id="GO:0003962">
    <property type="term" value="F:cystathionine gamma-synthase activity"/>
    <property type="evidence" value="ECO:0007669"/>
    <property type="project" value="TreeGrafter"/>
</dbReference>
<evidence type="ECO:0000313" key="1">
    <source>
        <dbReference type="EMBL" id="CRL30593.1"/>
    </source>
</evidence>
<dbReference type="GO" id="GO:0019346">
    <property type="term" value="P:transsulfuration"/>
    <property type="evidence" value="ECO:0007669"/>
    <property type="project" value="TreeGrafter"/>
</dbReference>
<accession>A0A0G4PWR9</accession>
<protein>
    <submittedName>
        <fullName evidence="1">Cys/Met metabolism, pyridoxal phosphate-dependent enzyme</fullName>
    </submittedName>
</protein>
<dbReference type="Proteomes" id="UP000053732">
    <property type="component" value="Unassembled WGS sequence"/>
</dbReference>
<dbReference type="EMBL" id="HG793188">
    <property type="protein sequence ID" value="CRL30593.1"/>
    <property type="molecule type" value="Genomic_DNA"/>
</dbReference>
<gene>
    <name evidence="1" type="ORF">PCAMFM013_S055g000008</name>
</gene>
<organism evidence="1 2">
    <name type="scientific">Penicillium camemberti (strain FM 013)</name>
    <dbReference type="NCBI Taxonomy" id="1429867"/>
    <lineage>
        <taxon>Eukaryota</taxon>
        <taxon>Fungi</taxon>
        <taxon>Dikarya</taxon>
        <taxon>Ascomycota</taxon>
        <taxon>Pezizomycotina</taxon>
        <taxon>Eurotiomycetes</taxon>
        <taxon>Eurotiomycetidae</taxon>
        <taxon>Eurotiales</taxon>
        <taxon>Aspergillaceae</taxon>
        <taxon>Penicillium</taxon>
    </lineage>
</organism>
<evidence type="ECO:0000313" key="2">
    <source>
        <dbReference type="Proteomes" id="UP000053732"/>
    </source>
</evidence>
<dbReference type="PANTHER" id="PTHR42699:SF1">
    <property type="entry name" value="CYSTATHIONINE GAMMA-SYNTHASE-RELATED"/>
    <property type="match status" value="1"/>
</dbReference>